<reference evidence="1 2" key="1">
    <citation type="submission" date="2018-06" db="EMBL/GenBank/DDBJ databases">
        <authorList>
            <consortium name="Pathogen Informatics"/>
            <person name="Doyle S."/>
        </authorList>
    </citation>
    <scope>NUCLEOTIDE SEQUENCE [LARGE SCALE GENOMIC DNA]</scope>
    <source>
        <strain evidence="1 2">NCTC11296</strain>
    </source>
</reference>
<accession>A0A377I7K9</accession>
<evidence type="ECO:0000313" key="2">
    <source>
        <dbReference type="Proteomes" id="UP000254465"/>
    </source>
</evidence>
<protein>
    <submittedName>
        <fullName evidence="1">Uncharacterized protein</fullName>
    </submittedName>
</protein>
<dbReference type="RefSeq" id="WP_256593707.1">
    <property type="nucleotide sequence ID" value="NZ_UGHK01000002.1"/>
</dbReference>
<dbReference type="EMBL" id="UGHK01000002">
    <property type="protein sequence ID" value="STO71030.1"/>
    <property type="molecule type" value="Genomic_DNA"/>
</dbReference>
<proteinExistence type="predicted"/>
<dbReference type="InterPro" id="IPR029063">
    <property type="entry name" value="SAM-dependent_MTases_sf"/>
</dbReference>
<dbReference type="Proteomes" id="UP000254465">
    <property type="component" value="Unassembled WGS sequence"/>
</dbReference>
<gene>
    <name evidence="1" type="ORF">NCTC11296_00924</name>
</gene>
<name>A0A377I7K9_AVIPA</name>
<organism evidence="1 2">
    <name type="scientific">Avibacterium paragallinarum</name>
    <name type="common">Haemophilus gallinarum</name>
    <dbReference type="NCBI Taxonomy" id="728"/>
    <lineage>
        <taxon>Bacteria</taxon>
        <taxon>Pseudomonadati</taxon>
        <taxon>Pseudomonadota</taxon>
        <taxon>Gammaproteobacteria</taxon>
        <taxon>Pasteurellales</taxon>
        <taxon>Pasteurellaceae</taxon>
        <taxon>Avibacterium</taxon>
    </lineage>
</organism>
<dbReference type="AlphaFoldDB" id="A0A377I7K9"/>
<sequence length="137" mass="16277">MWTLFSFFADGFTHPPYMDIIKFTDKIEDLSQISNINLFIDKFTQVISNAFSFLEDNKYFAIVIGDVYKNSEVVPLGFYLMYSIRKHFKVKLKGIVVKNIEGNRGKLGKQDIWKYRALKSDYFLFKHEYIMVFKKLK</sequence>
<dbReference type="Gene3D" id="3.40.50.150">
    <property type="entry name" value="Vaccinia Virus protein VP39"/>
    <property type="match status" value="1"/>
</dbReference>
<dbReference type="SUPFAM" id="SSF53335">
    <property type="entry name" value="S-adenosyl-L-methionine-dependent methyltransferases"/>
    <property type="match status" value="1"/>
</dbReference>
<evidence type="ECO:0000313" key="1">
    <source>
        <dbReference type="EMBL" id="STO71030.1"/>
    </source>
</evidence>